<feature type="chain" id="PRO_5004561329" evidence="2">
    <location>
        <begin position="19"/>
        <end position="620"/>
    </location>
</feature>
<keyword evidence="4" id="KW-1185">Reference proteome</keyword>
<reference evidence="3 4" key="1">
    <citation type="journal article" date="2013" name="PLoS Genet.">
        <title>Genomic mechanisms accounting for the adaptation to parasitism in nematode-trapping fungi.</title>
        <authorList>
            <person name="Meerupati T."/>
            <person name="Andersson K.M."/>
            <person name="Friman E."/>
            <person name="Kumar D."/>
            <person name="Tunlid A."/>
            <person name="Ahren D."/>
        </authorList>
    </citation>
    <scope>NUCLEOTIDE SEQUENCE [LARGE SCALE GENOMIC DNA]</scope>
    <source>
        <strain evidence="3 4">CBS 200.50</strain>
    </source>
</reference>
<dbReference type="AlphaFoldDB" id="S8BRZ8"/>
<evidence type="ECO:0000256" key="1">
    <source>
        <dbReference type="SAM" id="MobiDB-lite"/>
    </source>
</evidence>
<feature type="signal peptide" evidence="2">
    <location>
        <begin position="1"/>
        <end position="18"/>
    </location>
</feature>
<evidence type="ECO:0000313" key="4">
    <source>
        <dbReference type="Proteomes" id="UP000015100"/>
    </source>
</evidence>
<dbReference type="Proteomes" id="UP000015100">
    <property type="component" value="Unassembled WGS sequence"/>
</dbReference>
<organism evidence="3 4">
    <name type="scientific">Dactylellina haptotyla (strain CBS 200.50)</name>
    <name type="common">Nematode-trapping fungus</name>
    <name type="synonym">Monacrosporium haptotylum</name>
    <dbReference type="NCBI Taxonomy" id="1284197"/>
    <lineage>
        <taxon>Eukaryota</taxon>
        <taxon>Fungi</taxon>
        <taxon>Dikarya</taxon>
        <taxon>Ascomycota</taxon>
        <taxon>Pezizomycotina</taxon>
        <taxon>Orbiliomycetes</taxon>
        <taxon>Orbiliales</taxon>
        <taxon>Orbiliaceae</taxon>
        <taxon>Dactylellina</taxon>
    </lineage>
</organism>
<reference evidence="4" key="2">
    <citation type="submission" date="2013-04" db="EMBL/GenBank/DDBJ databases">
        <title>Genomic mechanisms accounting for the adaptation to parasitism in nematode-trapping fungi.</title>
        <authorList>
            <person name="Ahren D.G."/>
        </authorList>
    </citation>
    <scope>NUCLEOTIDE SEQUENCE [LARGE SCALE GENOMIC DNA]</scope>
    <source>
        <strain evidence="4">CBS 200.50</strain>
    </source>
</reference>
<name>S8BRZ8_DACHA</name>
<evidence type="ECO:0000256" key="2">
    <source>
        <dbReference type="SAM" id="SignalP"/>
    </source>
</evidence>
<evidence type="ECO:0000313" key="3">
    <source>
        <dbReference type="EMBL" id="EPS37992.1"/>
    </source>
</evidence>
<dbReference type="OrthoDB" id="10317470at2759"/>
<dbReference type="EMBL" id="AQGS01000592">
    <property type="protein sequence ID" value="EPS37992.1"/>
    <property type="molecule type" value="Genomic_DNA"/>
</dbReference>
<feature type="region of interest" description="Disordered" evidence="1">
    <location>
        <begin position="234"/>
        <end position="264"/>
    </location>
</feature>
<gene>
    <name evidence="3" type="ORF">H072_8266</name>
</gene>
<accession>S8BRZ8</accession>
<dbReference type="HOGENOM" id="CLU_440766_0_0_1"/>
<protein>
    <submittedName>
        <fullName evidence="3">Uncharacterized protein</fullName>
    </submittedName>
</protein>
<proteinExistence type="predicted"/>
<sequence>MILLGVLVPLLQVASVAAMDPLPWPKGMSRRGQANSPKEMLLAPLRLANKGVDPSQPVRSIEYIYGAEGTAANEYDARLKLDLNSEVIPLDSDKLGYDVLCDDVKRRSLEQSSIRLKIRFSEAADHHQILTKWVTKASKVKRSSEKQDVIFVAKVPARCVSNSTGTANSEQLTFLRVPAGEMSETLTDYMRLLKRNPETSRKETPVGFEVGIAQYTDLIDDVTVHIGQDFDAMKEKRNTKRQNNAPVEPRPTEPVSGDDSQQPGRIPRVYLRVKGFVGGAIEKLRKWWHGIFDEESTVPDPADIKHRTIDLNWTPADQYESEAFPGHLASTIMPRMLDDLMIECLDCYALGQQTYSVWLHFSLRNPTKPFDLKFWLDGQMELNIQAGIVAYSRVSYERRLAMLEYSLIPFFIPGIFNWGPMVSIEAETGVNWEAEGKGILGALMTWDNTTLRVDVNPLEAALGEPAIEMIEGNGWTPVTNTTVELMGSKTTFDIYSGVSFNIKFGLSLMSGVIGMWDIRLSDRYIARAGVGFSFTDLDWQKKHPNQTWETPGQDLINLLPDCEGWQLTAGFRYERFMQMGNFMRKTFFRKDSAPRGICLGMERGLSGDDKHATTIEPFGP</sequence>
<comment type="caution">
    <text evidence="3">The sequence shown here is derived from an EMBL/GenBank/DDBJ whole genome shotgun (WGS) entry which is preliminary data.</text>
</comment>
<keyword evidence="2" id="KW-0732">Signal</keyword>